<evidence type="ECO:0000313" key="1">
    <source>
        <dbReference type="EMBL" id="MPM08702.1"/>
    </source>
</evidence>
<protein>
    <recommendedName>
        <fullName evidence="2">DUF4221 domain-containing protein</fullName>
    </recommendedName>
</protein>
<dbReference type="Pfam" id="PF13970">
    <property type="entry name" value="DUF4221"/>
    <property type="match status" value="1"/>
</dbReference>
<comment type="caution">
    <text evidence="1">The sequence shown here is derived from an EMBL/GenBank/DDBJ whole genome shotgun (WGS) entry which is preliminary data.</text>
</comment>
<dbReference type="EMBL" id="VSSQ01001481">
    <property type="protein sequence ID" value="MPM08702.1"/>
    <property type="molecule type" value="Genomic_DNA"/>
</dbReference>
<proteinExistence type="predicted"/>
<dbReference type="AlphaFoldDB" id="A0A644WY09"/>
<evidence type="ECO:0008006" key="2">
    <source>
        <dbReference type="Google" id="ProtNLM"/>
    </source>
</evidence>
<accession>A0A644WY09</accession>
<sequence length="380" mass="44397">MRILLLSLIICFLFSCKKEKSSSSYNCNLETTKIIKSFTLDSDVKYNAFYLYTFSDDKGKEYLSFLNYRTNQILFYDLKTSEFLFKLNLYAEGPNGIIQPTGFYIKDFDNIYISSYAYSGLIKVDTTCRITQKIPYGTTDEGYKVLPSYTPSSHPYLPPIFIDKKVYIIQNAVERFNPIDKTPVSVVIDTIQKSSKGLPLTYNVLTKEEKDANDTRFSRIFNGKEFIYSFYTAEDIVVASIDHSEIKKIKVKSQYIDSSTEKQVDSEQGPKLNLELARYGDLVYDPYREVYYRFAYPKTILEDDIRWWGKAVYGRKKFSVIILNKDFQIIGETLFPEAIYNSYVFFVNSDGLYISRDYQMLYGQSEDYMTFELFKLIEKN</sequence>
<dbReference type="PROSITE" id="PS51257">
    <property type="entry name" value="PROKAR_LIPOPROTEIN"/>
    <property type="match status" value="1"/>
</dbReference>
<dbReference type="SUPFAM" id="SSF63829">
    <property type="entry name" value="Calcium-dependent phosphotriesterase"/>
    <property type="match status" value="1"/>
</dbReference>
<dbReference type="InterPro" id="IPR025316">
    <property type="entry name" value="DUF4221"/>
</dbReference>
<organism evidence="1">
    <name type="scientific">bioreactor metagenome</name>
    <dbReference type="NCBI Taxonomy" id="1076179"/>
    <lineage>
        <taxon>unclassified sequences</taxon>
        <taxon>metagenomes</taxon>
        <taxon>ecological metagenomes</taxon>
    </lineage>
</organism>
<name>A0A644WY09_9ZZZZ</name>
<gene>
    <name evidence="1" type="ORF">SDC9_55016</name>
</gene>
<reference evidence="1" key="1">
    <citation type="submission" date="2019-08" db="EMBL/GenBank/DDBJ databases">
        <authorList>
            <person name="Kucharzyk K."/>
            <person name="Murdoch R.W."/>
            <person name="Higgins S."/>
            <person name="Loffler F."/>
        </authorList>
    </citation>
    <scope>NUCLEOTIDE SEQUENCE</scope>
</reference>